<dbReference type="Proteomes" id="UP000321776">
    <property type="component" value="Unassembled WGS sequence"/>
</dbReference>
<evidence type="ECO:0000259" key="1">
    <source>
        <dbReference type="SMART" id="SM00953"/>
    </source>
</evidence>
<sequence length="239" mass="26771">MAECGKGYVSSHIDPGTVFHRARIGVKQRFTPTSGDLGRDDRFFEPYTGTEISAPPVLVASEGRLNRHRESILYLATDEETAVAELRPHPGHLVSTAQFVNDRPILIADFARYDIRLFLSDDRLELLRRILSFSALLNLPVQPERKDFYALTQTLCDAFRNSGFEGVAFRSSLAKGVNVACFVPDSFSIVEGSERVVEVESLNYRFLHKRTVARDADPVDFEVDTDPLSTLYDGLSRAV</sequence>
<gene>
    <name evidence="2" type="ORF">FRZ40_18035</name>
</gene>
<proteinExistence type="predicted"/>
<feature type="domain" description="RES" evidence="1">
    <location>
        <begin position="48"/>
        <end position="193"/>
    </location>
</feature>
<protein>
    <submittedName>
        <fullName evidence="2">RES domain-containing protein</fullName>
    </submittedName>
</protein>
<comment type="caution">
    <text evidence="2">The sequence shown here is derived from an EMBL/GenBank/DDBJ whole genome shotgun (WGS) entry which is preliminary data.</text>
</comment>
<dbReference type="Pfam" id="PF08808">
    <property type="entry name" value="RES"/>
    <property type="match status" value="1"/>
</dbReference>
<dbReference type="SMART" id="SM00953">
    <property type="entry name" value="RES"/>
    <property type="match status" value="1"/>
</dbReference>
<reference evidence="2 3" key="1">
    <citation type="journal article" date="2018" name="Int. J. Syst. Evol. Microbiol.">
        <title>Paraburkholderia azotifigens sp. nov., a nitrogen-fixing bacterium isolated from paddy soil.</title>
        <authorList>
            <person name="Choi G.M."/>
            <person name="Im W.T."/>
        </authorList>
    </citation>
    <scope>NUCLEOTIDE SEQUENCE [LARGE SCALE GENOMIC DNA]</scope>
    <source>
        <strain evidence="2 3">NF 2-5-3</strain>
    </source>
</reference>
<dbReference type="InterPro" id="IPR014914">
    <property type="entry name" value="RES_dom"/>
</dbReference>
<accession>A0A5C6VAU9</accession>
<evidence type="ECO:0000313" key="3">
    <source>
        <dbReference type="Proteomes" id="UP000321776"/>
    </source>
</evidence>
<dbReference type="AlphaFoldDB" id="A0A5C6VAU9"/>
<name>A0A5C6VAU9_9BURK</name>
<dbReference type="EMBL" id="VOQS01000003">
    <property type="protein sequence ID" value="TXC82387.1"/>
    <property type="molecule type" value="Genomic_DNA"/>
</dbReference>
<organism evidence="2 3">
    <name type="scientific">Paraburkholderia azotifigens</name>
    <dbReference type="NCBI Taxonomy" id="2057004"/>
    <lineage>
        <taxon>Bacteria</taxon>
        <taxon>Pseudomonadati</taxon>
        <taxon>Pseudomonadota</taxon>
        <taxon>Betaproteobacteria</taxon>
        <taxon>Burkholderiales</taxon>
        <taxon>Burkholderiaceae</taxon>
        <taxon>Paraburkholderia</taxon>
    </lineage>
</organism>
<evidence type="ECO:0000313" key="2">
    <source>
        <dbReference type="EMBL" id="TXC82387.1"/>
    </source>
</evidence>